<name>A0A336NAY4_BARGR</name>
<dbReference type="RefSeq" id="WP_015856783.1">
    <property type="nucleotide sequence ID" value="NZ_CACVBG010000009.1"/>
</dbReference>
<keyword evidence="1" id="KW-0472">Membrane</keyword>
<organism evidence="2 3">
    <name type="scientific">Bartonella grahamii</name>
    <dbReference type="NCBI Taxonomy" id="33045"/>
    <lineage>
        <taxon>Bacteria</taxon>
        <taxon>Pseudomonadati</taxon>
        <taxon>Pseudomonadota</taxon>
        <taxon>Alphaproteobacteria</taxon>
        <taxon>Hyphomicrobiales</taxon>
        <taxon>Bartonellaceae</taxon>
        <taxon>Bartonella</taxon>
    </lineage>
</organism>
<proteinExistence type="predicted"/>
<keyword evidence="1" id="KW-0812">Transmembrane</keyword>
<accession>A0A336NAY4</accession>
<dbReference type="AlphaFoldDB" id="A0A336NAY4"/>
<dbReference type="Proteomes" id="UP000253846">
    <property type="component" value="Unassembled WGS sequence"/>
</dbReference>
<reference evidence="2 3" key="1">
    <citation type="submission" date="2018-06" db="EMBL/GenBank/DDBJ databases">
        <authorList>
            <consortium name="Pathogen Informatics"/>
            <person name="Doyle S."/>
        </authorList>
    </citation>
    <scope>NUCLEOTIDE SEQUENCE [LARGE SCALE GENOMIC DNA]</scope>
    <source>
        <strain evidence="2 3">NCTC12860</strain>
    </source>
</reference>
<sequence>MFKIFKNRVCSFTFTLFILFFVQTIEGNASFVKNQFQERVAVTISTLEKNVTIKAVDRAVIQGVEEQDGIALGKVEKTAAFSGAAFWGGIGILSLLASLCVGDVLGAVVSLWGIFTTL</sequence>
<keyword evidence="1" id="KW-1133">Transmembrane helix</keyword>
<gene>
    <name evidence="2" type="ORF">NCTC12860_00459</name>
</gene>
<evidence type="ECO:0000256" key="1">
    <source>
        <dbReference type="SAM" id="Phobius"/>
    </source>
</evidence>
<dbReference type="EMBL" id="UFTD01000001">
    <property type="protein sequence ID" value="SSZ39255.1"/>
    <property type="molecule type" value="Genomic_DNA"/>
</dbReference>
<evidence type="ECO:0000313" key="3">
    <source>
        <dbReference type="Proteomes" id="UP000253846"/>
    </source>
</evidence>
<protein>
    <submittedName>
        <fullName evidence="2">Uncharacterized protein</fullName>
    </submittedName>
</protein>
<feature type="transmembrane region" description="Helical" evidence="1">
    <location>
        <begin position="84"/>
        <end position="115"/>
    </location>
</feature>
<evidence type="ECO:0000313" key="2">
    <source>
        <dbReference type="EMBL" id="SSZ39255.1"/>
    </source>
</evidence>
<dbReference type="OMA" id="IFKNRVC"/>